<dbReference type="AlphaFoldDB" id="A0A0B8SZ42"/>
<reference evidence="2" key="1">
    <citation type="submission" date="2014-04" db="EMBL/GenBank/DDBJ databases">
        <title>Whole-Genome optical mapping and complete genome sequence of Sphingobacterium deserti sp. nov., a new spaces isolated from desert in the west of China.</title>
        <authorList>
            <person name="Teng C."/>
            <person name="Zhou Z."/>
            <person name="Li X."/>
            <person name="Chen M."/>
            <person name="Lin M."/>
            <person name="Wang L."/>
            <person name="Su S."/>
            <person name="Zhang C."/>
            <person name="Zhang W."/>
        </authorList>
    </citation>
    <scope>NUCLEOTIDE SEQUENCE [LARGE SCALE GENOMIC DNA]</scope>
    <source>
        <strain evidence="2">ACCC05744</strain>
    </source>
</reference>
<organism evidence="1 2">
    <name type="scientific">Sphingobacterium deserti</name>
    <dbReference type="NCBI Taxonomy" id="1229276"/>
    <lineage>
        <taxon>Bacteria</taxon>
        <taxon>Pseudomonadati</taxon>
        <taxon>Bacteroidota</taxon>
        <taxon>Sphingobacteriia</taxon>
        <taxon>Sphingobacteriales</taxon>
        <taxon>Sphingobacteriaceae</taxon>
        <taxon>Sphingobacterium</taxon>
    </lineage>
</organism>
<proteinExistence type="predicted"/>
<dbReference type="Proteomes" id="UP000031802">
    <property type="component" value="Unassembled WGS sequence"/>
</dbReference>
<reference evidence="1 2" key="2">
    <citation type="journal article" date="2015" name="PLoS ONE">
        <title>Whole-Genome Optical Mapping and Finished Genome Sequence of Sphingobacterium deserti sp. nov., a New Species Isolated from the Western Desert of China.</title>
        <authorList>
            <person name="Teng C."/>
            <person name="Zhou Z."/>
            <person name="Molnar I."/>
            <person name="Li X."/>
            <person name="Tang R."/>
            <person name="Chen M."/>
            <person name="Wang L."/>
            <person name="Su S."/>
            <person name="Zhang W."/>
            <person name="Lin M."/>
        </authorList>
    </citation>
    <scope>NUCLEOTIDE SEQUENCE [LARGE SCALE GENOMIC DNA]</scope>
    <source>
        <strain evidence="2">ACCC05744</strain>
    </source>
</reference>
<sequence length="72" mass="8537">MLLMVAFSECLRVMHYVFARLGIRNEPNNRFGADQFISHFNSSRQRLNLHCLPHFRLGRLLSFLHLSSYPFL</sequence>
<accession>A0A0B8SZ42</accession>
<gene>
    <name evidence="1" type="ORF">DI53_3304</name>
</gene>
<protein>
    <submittedName>
        <fullName evidence="1">Uncharacterized protein</fullName>
    </submittedName>
</protein>
<comment type="caution">
    <text evidence="1">The sequence shown here is derived from an EMBL/GenBank/DDBJ whole genome shotgun (WGS) entry which is preliminary data.</text>
</comment>
<name>A0A0B8SZ42_9SPHI</name>
<evidence type="ECO:0000313" key="1">
    <source>
        <dbReference type="EMBL" id="KGE12867.1"/>
    </source>
</evidence>
<evidence type="ECO:0000313" key="2">
    <source>
        <dbReference type="Proteomes" id="UP000031802"/>
    </source>
</evidence>
<dbReference type="EMBL" id="JJMU01000062">
    <property type="protein sequence ID" value="KGE12867.1"/>
    <property type="molecule type" value="Genomic_DNA"/>
</dbReference>
<keyword evidence="2" id="KW-1185">Reference proteome</keyword>